<dbReference type="EMBL" id="CP019650">
    <property type="protein sequence ID" value="AQQ67513.1"/>
    <property type="molecule type" value="Genomic_DNA"/>
</dbReference>
<dbReference type="KEGG" id="maga:Mag101_07580"/>
<organism evidence="1 2">
    <name type="scientific">Microbulbifer agarilyticus</name>
    <dbReference type="NCBI Taxonomy" id="260552"/>
    <lineage>
        <taxon>Bacteria</taxon>
        <taxon>Pseudomonadati</taxon>
        <taxon>Pseudomonadota</taxon>
        <taxon>Gammaproteobacteria</taxon>
        <taxon>Cellvibrionales</taxon>
        <taxon>Microbulbiferaceae</taxon>
        <taxon>Microbulbifer</taxon>
    </lineage>
</organism>
<keyword evidence="2" id="KW-1185">Reference proteome</keyword>
<dbReference type="InterPro" id="IPR043148">
    <property type="entry name" value="TagF_C"/>
</dbReference>
<dbReference type="Gene3D" id="3.40.50.12580">
    <property type="match status" value="1"/>
</dbReference>
<dbReference type="STRING" id="260552.Mag101_07580"/>
<accession>A0A1Q2M456</accession>
<proteinExistence type="predicted"/>
<sequence>MKVGFANLFSFRPHVEHLYYLSTLLERAGCEIHALTCDASVSNCYPRAIKGTSKLSECTKCILGGVRSYPFGSITSISKSAQSLDRAVLDGLTLSSSCTLNRTESEAEWDDPDVVATRESLYEPVDATFESALSWIQSKNLDAVICFNGRMDLTRAVTHACEQAGIPFVTHERTWFGDGLQLVPNANCLSLKALSEMVEQFDDKPLTHAQARIAGKLAGERFLQRNSLEWRLYNQNPEPAPWPLQPKGVKVLVLPSSKNEFAGHDEWKCEWEDNTQALDDLFKEFSIEPNQVVVRCHPNWAESIGRAVGDRSLQRYKKWTKEKGIYCISSEEKASTYDLIQQADVVVLNGGSSAVEAGVCGKQVICLGPSTYQAAGFVRVFRSRDELRSPSAHIDLDPETVVRKTLRFLYLRSHRFAQFVEYVRAVETTRYSYFEGGDPQRLVSMLVSGELKADDATYAQDTVGEDRVIEALRLKNWGELADYQIDRPMLQPLNVERRVGLRWIDGFRSRLPRGDRG</sequence>
<dbReference type="SUPFAM" id="SSF53756">
    <property type="entry name" value="UDP-Glycosyltransferase/glycogen phosphorylase"/>
    <property type="match status" value="1"/>
</dbReference>
<gene>
    <name evidence="1" type="ORF">Mag101_07580</name>
</gene>
<dbReference type="AlphaFoldDB" id="A0A1Q2M456"/>
<name>A0A1Q2M456_9GAMM</name>
<protein>
    <submittedName>
        <fullName evidence="1">Capsule biosynthesis protein</fullName>
    </submittedName>
</protein>
<reference evidence="1" key="1">
    <citation type="submission" date="2017-02" db="EMBL/GenBank/DDBJ databases">
        <title>Genome of Microbulbifer agarilyticus GP101.</title>
        <authorList>
            <person name="Jung J."/>
            <person name="Bae S.S."/>
            <person name="Baek K."/>
        </authorList>
    </citation>
    <scope>NUCLEOTIDE SEQUENCE [LARGE SCALE GENOMIC DNA]</scope>
    <source>
        <strain evidence="1">GP101</strain>
    </source>
</reference>
<dbReference type="OrthoDB" id="6752590at2"/>
<evidence type="ECO:0000313" key="2">
    <source>
        <dbReference type="Proteomes" id="UP000188219"/>
    </source>
</evidence>
<dbReference type="Proteomes" id="UP000188219">
    <property type="component" value="Chromosome"/>
</dbReference>
<evidence type="ECO:0000313" key="1">
    <source>
        <dbReference type="EMBL" id="AQQ67513.1"/>
    </source>
</evidence>